<feature type="region of interest" description="Disordered" evidence="1">
    <location>
        <begin position="268"/>
        <end position="289"/>
    </location>
</feature>
<feature type="region of interest" description="Disordered" evidence="1">
    <location>
        <begin position="44"/>
        <end position="73"/>
    </location>
</feature>
<evidence type="ECO:0000313" key="2">
    <source>
        <dbReference type="EMBL" id="TNY19325.1"/>
    </source>
</evidence>
<feature type="compositionally biased region" description="Low complexity" evidence="1">
    <location>
        <begin position="148"/>
        <end position="158"/>
    </location>
</feature>
<protein>
    <submittedName>
        <fullName evidence="2">Uncharacterized protein</fullName>
    </submittedName>
</protein>
<evidence type="ECO:0000313" key="3">
    <source>
        <dbReference type="Proteomes" id="UP000311382"/>
    </source>
</evidence>
<proteinExistence type="predicted"/>
<comment type="caution">
    <text evidence="2">The sequence shown here is derived from an EMBL/GenBank/DDBJ whole genome shotgun (WGS) entry which is preliminary data.</text>
</comment>
<gene>
    <name evidence="2" type="ORF">DMC30DRAFT_308388</name>
</gene>
<dbReference type="AlphaFoldDB" id="A0A5C5FRM3"/>
<feature type="compositionally biased region" description="Basic and acidic residues" evidence="1">
    <location>
        <begin position="167"/>
        <end position="182"/>
    </location>
</feature>
<reference evidence="2 3" key="1">
    <citation type="submission" date="2019-03" db="EMBL/GenBank/DDBJ databases">
        <title>Rhodosporidium diobovatum UCD-FST 08-225 genome sequencing, assembly, and annotation.</title>
        <authorList>
            <person name="Fakankun I.U."/>
            <person name="Fristensky B."/>
            <person name="Levin D.B."/>
        </authorList>
    </citation>
    <scope>NUCLEOTIDE SEQUENCE [LARGE SCALE GENOMIC DNA]</scope>
    <source>
        <strain evidence="2 3">UCD-FST 08-225</strain>
    </source>
</reference>
<feature type="compositionally biased region" description="Basic and acidic residues" evidence="1">
    <location>
        <begin position="268"/>
        <end position="279"/>
    </location>
</feature>
<name>A0A5C5FRM3_9BASI</name>
<sequence>MSSAVRSSRTTKTQKIIPVEERDFTPSAKFAAEIREEMRAFITHLPPVPPGRKFHRKSAAISKPGNTIDRRTRDGWQETYTHYVAVDKYGNKLEWHERCEGQTRLFPREMQARKRLRNDDEYAYVDAAVDAETAEQATPRKASKKRASATASSSSSSSSRHKAPAAPKKDKDGRRARARAADIDDDVDFDDGATTETEASHLARTRNKDHGRRGAAMLGEDLAGDNDDEELGRGKRRCSARLARVKTEPGEGDDLASLCGRVDGLEFRSTAEPDTDAEHPVASGSRLRR</sequence>
<keyword evidence="3" id="KW-1185">Reference proteome</keyword>
<feature type="region of interest" description="Disordered" evidence="1">
    <location>
        <begin position="1"/>
        <end position="20"/>
    </location>
</feature>
<organism evidence="2 3">
    <name type="scientific">Rhodotorula diobovata</name>
    <dbReference type="NCBI Taxonomy" id="5288"/>
    <lineage>
        <taxon>Eukaryota</taxon>
        <taxon>Fungi</taxon>
        <taxon>Dikarya</taxon>
        <taxon>Basidiomycota</taxon>
        <taxon>Pucciniomycotina</taxon>
        <taxon>Microbotryomycetes</taxon>
        <taxon>Sporidiobolales</taxon>
        <taxon>Sporidiobolaceae</taxon>
        <taxon>Rhodotorula</taxon>
    </lineage>
</organism>
<feature type="compositionally biased region" description="Acidic residues" evidence="1">
    <location>
        <begin position="183"/>
        <end position="193"/>
    </location>
</feature>
<dbReference type="Proteomes" id="UP000311382">
    <property type="component" value="Unassembled WGS sequence"/>
</dbReference>
<evidence type="ECO:0000256" key="1">
    <source>
        <dbReference type="SAM" id="MobiDB-lite"/>
    </source>
</evidence>
<feature type="region of interest" description="Disordered" evidence="1">
    <location>
        <begin position="130"/>
        <end position="236"/>
    </location>
</feature>
<dbReference type="EMBL" id="SOZI01000099">
    <property type="protein sequence ID" value="TNY19325.1"/>
    <property type="molecule type" value="Genomic_DNA"/>
</dbReference>
<feature type="compositionally biased region" description="Basic residues" evidence="1">
    <location>
        <begin position="203"/>
        <end position="213"/>
    </location>
</feature>
<accession>A0A5C5FRM3</accession>
<feature type="compositionally biased region" description="Polar residues" evidence="1">
    <location>
        <begin position="1"/>
        <end position="14"/>
    </location>
</feature>